<feature type="compositionally biased region" description="Basic and acidic residues" evidence="1">
    <location>
        <begin position="63"/>
        <end position="80"/>
    </location>
</feature>
<dbReference type="EMBL" id="BDHI01000014">
    <property type="protein sequence ID" value="GCB22505.1"/>
    <property type="molecule type" value="Genomic_DNA"/>
</dbReference>
<feature type="region of interest" description="Disordered" evidence="1">
    <location>
        <begin position="47"/>
        <end position="86"/>
    </location>
</feature>
<evidence type="ECO:0000313" key="3">
    <source>
        <dbReference type="Proteomes" id="UP000286921"/>
    </source>
</evidence>
<comment type="caution">
    <text evidence="2">The sequence shown here is derived from an EMBL/GenBank/DDBJ whole genome shotgun (WGS) entry which is preliminary data.</text>
</comment>
<dbReference type="Proteomes" id="UP000286921">
    <property type="component" value="Unassembled WGS sequence"/>
</dbReference>
<evidence type="ECO:0000313" key="2">
    <source>
        <dbReference type="EMBL" id="GCB22505.1"/>
    </source>
</evidence>
<keyword evidence="3" id="KW-1185">Reference proteome</keyword>
<evidence type="ECO:0000256" key="1">
    <source>
        <dbReference type="SAM" id="MobiDB-lite"/>
    </source>
</evidence>
<protein>
    <submittedName>
        <fullName evidence="2">Uncharacterized protein</fullName>
    </submittedName>
</protein>
<sequence>MYSTPQSSVPAPMNGIGGELVDGSGTINPAALNNVAVVLPTPTTYGGIATPTSIAPRGVKRSRTPDQRGNARADGDHDDGMCASESSYDSLRGIPEAWEFLGIRVPSRVVVVAI</sequence>
<dbReference type="STRING" id="105351.A0A401KTD3"/>
<reference evidence="2 3" key="1">
    <citation type="submission" date="2016-09" db="EMBL/GenBank/DDBJ databases">
        <title>Aspergillus awamori IFM 58123T.</title>
        <authorList>
            <person name="Kusuya Y."/>
            <person name="Shimizu M."/>
            <person name="Takahashi H."/>
            <person name="Yaguchi T."/>
        </authorList>
    </citation>
    <scope>NUCLEOTIDE SEQUENCE [LARGE SCALE GENOMIC DNA]</scope>
    <source>
        <strain evidence="2 3">IFM 58123</strain>
    </source>
</reference>
<proteinExistence type="predicted"/>
<gene>
    <name evidence="2" type="ORF">AAWM_05390</name>
</gene>
<organism evidence="2 3">
    <name type="scientific">Aspergillus awamori</name>
    <name type="common">Black koji mold</name>
    <dbReference type="NCBI Taxonomy" id="105351"/>
    <lineage>
        <taxon>Eukaryota</taxon>
        <taxon>Fungi</taxon>
        <taxon>Dikarya</taxon>
        <taxon>Ascomycota</taxon>
        <taxon>Pezizomycotina</taxon>
        <taxon>Eurotiomycetes</taxon>
        <taxon>Eurotiomycetidae</taxon>
        <taxon>Eurotiales</taxon>
        <taxon>Aspergillaceae</taxon>
        <taxon>Aspergillus</taxon>
    </lineage>
</organism>
<accession>A0A401KTD3</accession>
<name>A0A401KTD3_ASPAW</name>
<dbReference type="AlphaFoldDB" id="A0A401KTD3"/>